<feature type="transmembrane region" description="Helical" evidence="1">
    <location>
        <begin position="36"/>
        <end position="54"/>
    </location>
</feature>
<evidence type="ECO:0000256" key="1">
    <source>
        <dbReference type="SAM" id="Phobius"/>
    </source>
</evidence>
<protein>
    <submittedName>
        <fullName evidence="2">Drug/metabolite transporter (DMT)-like permease</fullName>
    </submittedName>
</protein>
<keyword evidence="1" id="KW-0812">Transmembrane</keyword>
<sequence>MWPVVAGRAAAVVLASLYPALPTVLGLTPLHERVTSRQAIGLVGAAVAVVLLTLGRRAPAVTHGGRNGIINLGHSFS</sequence>
<organism evidence="2 3">
    <name type="scientific">Streptomyces stelliscabiei</name>
    <dbReference type="NCBI Taxonomy" id="146820"/>
    <lineage>
        <taxon>Bacteria</taxon>
        <taxon>Bacillati</taxon>
        <taxon>Actinomycetota</taxon>
        <taxon>Actinomycetes</taxon>
        <taxon>Kitasatosporales</taxon>
        <taxon>Streptomycetaceae</taxon>
        <taxon>Streptomyces</taxon>
    </lineage>
</organism>
<dbReference type="InterPro" id="IPR037185">
    <property type="entry name" value="EmrE-like"/>
</dbReference>
<dbReference type="Proteomes" id="UP000629287">
    <property type="component" value="Unassembled WGS sequence"/>
</dbReference>
<dbReference type="EMBL" id="JADBGF010000001">
    <property type="protein sequence ID" value="MBE1602039.1"/>
    <property type="molecule type" value="Genomic_DNA"/>
</dbReference>
<keyword evidence="1" id="KW-1133">Transmembrane helix</keyword>
<proteinExistence type="predicted"/>
<reference evidence="2 3" key="1">
    <citation type="submission" date="2020-10" db="EMBL/GenBank/DDBJ databases">
        <title>Sequencing the genomes of 1000 actinobacteria strains.</title>
        <authorList>
            <person name="Klenk H.-P."/>
        </authorList>
    </citation>
    <scope>NUCLEOTIDE SEQUENCE [LARGE SCALE GENOMIC DNA]</scope>
    <source>
        <strain evidence="2 3">DSM 41803</strain>
    </source>
</reference>
<keyword evidence="3" id="KW-1185">Reference proteome</keyword>
<dbReference type="SUPFAM" id="SSF103481">
    <property type="entry name" value="Multidrug resistance efflux transporter EmrE"/>
    <property type="match status" value="1"/>
</dbReference>
<name>A0A8I0PG45_9ACTN</name>
<keyword evidence="1" id="KW-0472">Membrane</keyword>
<evidence type="ECO:0000313" key="3">
    <source>
        <dbReference type="Proteomes" id="UP000629287"/>
    </source>
</evidence>
<comment type="caution">
    <text evidence="2">The sequence shown here is derived from an EMBL/GenBank/DDBJ whole genome shotgun (WGS) entry which is preliminary data.</text>
</comment>
<gene>
    <name evidence="2" type="ORF">H4687_008168</name>
</gene>
<evidence type="ECO:0000313" key="2">
    <source>
        <dbReference type="EMBL" id="MBE1602039.1"/>
    </source>
</evidence>
<accession>A0A8I0PG45</accession>
<dbReference type="AlphaFoldDB" id="A0A8I0PG45"/>